<dbReference type="EMBL" id="VMTR01000231">
    <property type="protein sequence ID" value="TVT90577.1"/>
    <property type="molecule type" value="Genomic_DNA"/>
</dbReference>
<dbReference type="GeneID" id="301161409"/>
<name>A0A6C0USF4_HALVO</name>
<accession>A0A6C0USF4</accession>
<evidence type="ECO:0000313" key="2">
    <source>
        <dbReference type="EMBL" id="QIB78120.1"/>
    </source>
</evidence>
<dbReference type="Pfam" id="PF20126">
    <property type="entry name" value="TumE"/>
    <property type="match status" value="1"/>
</dbReference>
<evidence type="ECO:0000313" key="5">
    <source>
        <dbReference type="Proteomes" id="UP000465667"/>
    </source>
</evidence>
<organism evidence="2 5">
    <name type="scientific">Haloferax volcanii</name>
    <name type="common">Halobacterium volcanii</name>
    <dbReference type="NCBI Taxonomy" id="2246"/>
    <lineage>
        <taxon>Archaea</taxon>
        <taxon>Methanobacteriati</taxon>
        <taxon>Methanobacteriota</taxon>
        <taxon>Stenosarchaea group</taxon>
        <taxon>Halobacteria</taxon>
        <taxon>Halobacteriales</taxon>
        <taxon>Haloferacaceae</taxon>
        <taxon>Haloferax</taxon>
    </lineage>
</organism>
<dbReference type="AlphaFoldDB" id="A0A6C0USF4"/>
<accession>A0A558FYG0</accession>
<evidence type="ECO:0000313" key="1">
    <source>
        <dbReference type="EMBL" id="NLV02950.1"/>
    </source>
</evidence>
<evidence type="ECO:0000313" key="4">
    <source>
        <dbReference type="Proteomes" id="UP000320212"/>
    </source>
</evidence>
<gene>
    <name evidence="3" type="ORF">FQA18_17950</name>
    <name evidence="2" type="ORF">G3A49_08220</name>
    <name evidence="1" type="ORF">GOC85_10190</name>
</gene>
<dbReference type="Proteomes" id="UP000320212">
    <property type="component" value="Unassembled WGS sequence"/>
</dbReference>
<dbReference type="Proteomes" id="UP000619835">
    <property type="component" value="Unassembled WGS sequence"/>
</dbReference>
<protein>
    <recommendedName>
        <fullName evidence="6">Sugar metabolism cluster protein</fullName>
    </recommendedName>
</protein>
<dbReference type="EMBL" id="CP048738">
    <property type="protein sequence ID" value="QIB78120.1"/>
    <property type="molecule type" value="Genomic_DNA"/>
</dbReference>
<dbReference type="RefSeq" id="WP_049896049.1">
    <property type="nucleotide sequence ID" value="NZ_CP048738.1"/>
</dbReference>
<reference evidence="3 4" key="1">
    <citation type="submission" date="2019-07" db="EMBL/GenBank/DDBJ databases">
        <title>Draft genome sequence of Haloferax volcanii SS0101, isolated from salt farm in Samut Sakhon, Thailand.</title>
        <authorList>
            <person name="Wanthongcharoen S."/>
            <person name="Yamprayoonswat W."/>
            <person name="Ruangsuj P."/>
            <person name="Thongpramul N."/>
            <person name="Jumpathong W."/>
            <person name="Sittihan S."/>
            <person name="Kanjanavas P."/>
            <person name="Yasawong M."/>
        </authorList>
    </citation>
    <scope>NUCLEOTIDE SEQUENCE [LARGE SCALE GENOMIC DNA]</scope>
    <source>
        <strain evidence="3 4">SS0101</strain>
    </source>
</reference>
<dbReference type="Proteomes" id="UP000465667">
    <property type="component" value="Chromosome"/>
</dbReference>
<dbReference type="KEGG" id="hale:G3A49_08220"/>
<reference evidence="2 5" key="3">
    <citation type="submission" date="2020-02" db="EMBL/GenBank/DDBJ databases">
        <title>Whole genome sequence of Haloferax alexandrinus pws1.</title>
        <authorList>
            <person name="Verma D.K."/>
            <person name="Gopal K."/>
            <person name="Prasad E.S."/>
        </authorList>
    </citation>
    <scope>NUCLEOTIDE SEQUENCE [LARGE SCALE GENOMIC DNA]</scope>
    <source>
        <strain evidence="5">wsp1</strain>
        <strain evidence="2">Wsp1</strain>
    </source>
</reference>
<reference evidence="1" key="2">
    <citation type="submission" date="2019-12" db="EMBL/GenBank/DDBJ databases">
        <title>Haloferax alexandrinus strain pws11.</title>
        <authorList>
            <person name="Verma D.K."/>
            <person name="Gopal K."/>
            <person name="Prasad E.S."/>
        </authorList>
    </citation>
    <scope>NUCLEOTIDE SEQUENCE</scope>
    <source>
        <strain evidence="1">Pws11</strain>
    </source>
</reference>
<dbReference type="InterPro" id="IPR045397">
    <property type="entry name" value="TumE-like"/>
</dbReference>
<evidence type="ECO:0008006" key="6">
    <source>
        <dbReference type="Google" id="ProtNLM"/>
    </source>
</evidence>
<proteinExistence type="predicted"/>
<sequence length="102" mass="11974">MPARVVYRDENEKPDGSRYEMVAWQVPSSEDFPQGLKYSFQYMDADGDTLLRYDNSPYHLDVGRHHRHTPEGDITKLEFTGLSDLVNDFQTEVNEIYEQRTN</sequence>
<evidence type="ECO:0000313" key="3">
    <source>
        <dbReference type="EMBL" id="TVT90577.1"/>
    </source>
</evidence>
<dbReference type="EMBL" id="WOWC01000001">
    <property type="protein sequence ID" value="NLV02950.1"/>
    <property type="molecule type" value="Genomic_DNA"/>
</dbReference>